<evidence type="ECO:0000313" key="1">
    <source>
        <dbReference type="EMBL" id="CAB1443222.1"/>
    </source>
</evidence>
<protein>
    <submittedName>
        <fullName evidence="1">Uncharacterized protein</fullName>
    </submittedName>
</protein>
<keyword evidence="2" id="KW-1185">Reference proteome</keyword>
<reference evidence="1" key="1">
    <citation type="submission" date="2020-03" db="EMBL/GenBank/DDBJ databases">
        <authorList>
            <person name="Weist P."/>
        </authorList>
    </citation>
    <scope>NUCLEOTIDE SEQUENCE</scope>
</reference>
<comment type="caution">
    <text evidence="1">The sequence shown here is derived from an EMBL/GenBank/DDBJ whole genome shotgun (WGS) entry which is preliminary data.</text>
</comment>
<proteinExistence type="predicted"/>
<evidence type="ECO:0000313" key="2">
    <source>
        <dbReference type="Proteomes" id="UP001153269"/>
    </source>
</evidence>
<name>A0A9N7V0N6_PLEPL</name>
<sequence>MKYSMLSPPPSPARVVRVLSLHRVPGAHAAMFWSSPARISRFSSAAHVRRSRGRSVWMVDSCGPRNTQD</sequence>
<dbReference type="AlphaFoldDB" id="A0A9N7V0N6"/>
<accession>A0A9N7V0N6</accession>
<dbReference type="EMBL" id="CADEAL010003024">
    <property type="protein sequence ID" value="CAB1443222.1"/>
    <property type="molecule type" value="Genomic_DNA"/>
</dbReference>
<gene>
    <name evidence="1" type="ORF">PLEPLA_LOCUS30937</name>
</gene>
<dbReference type="Proteomes" id="UP001153269">
    <property type="component" value="Unassembled WGS sequence"/>
</dbReference>
<organism evidence="1 2">
    <name type="scientific">Pleuronectes platessa</name>
    <name type="common">European plaice</name>
    <dbReference type="NCBI Taxonomy" id="8262"/>
    <lineage>
        <taxon>Eukaryota</taxon>
        <taxon>Metazoa</taxon>
        <taxon>Chordata</taxon>
        <taxon>Craniata</taxon>
        <taxon>Vertebrata</taxon>
        <taxon>Euteleostomi</taxon>
        <taxon>Actinopterygii</taxon>
        <taxon>Neopterygii</taxon>
        <taxon>Teleostei</taxon>
        <taxon>Neoteleostei</taxon>
        <taxon>Acanthomorphata</taxon>
        <taxon>Carangaria</taxon>
        <taxon>Pleuronectiformes</taxon>
        <taxon>Pleuronectoidei</taxon>
        <taxon>Pleuronectidae</taxon>
        <taxon>Pleuronectes</taxon>
    </lineage>
</organism>